<organism evidence="1 2">
    <name type="scientific">Parapontixanthobacter aurantiacus</name>
    <dbReference type="NCBI Taxonomy" id="1463599"/>
    <lineage>
        <taxon>Bacteria</taxon>
        <taxon>Pseudomonadati</taxon>
        <taxon>Pseudomonadota</taxon>
        <taxon>Alphaproteobacteria</taxon>
        <taxon>Sphingomonadales</taxon>
        <taxon>Erythrobacteraceae</taxon>
        <taxon>Parapontixanthobacter</taxon>
    </lineage>
</organism>
<evidence type="ECO:0000313" key="2">
    <source>
        <dbReference type="Proteomes" id="UP000433104"/>
    </source>
</evidence>
<gene>
    <name evidence="1" type="ORF">GRI38_05910</name>
</gene>
<evidence type="ECO:0000313" key="1">
    <source>
        <dbReference type="EMBL" id="MXO85561.1"/>
    </source>
</evidence>
<name>A0A844ZAH1_9SPHN</name>
<dbReference type="RefSeq" id="WP_160681956.1">
    <property type="nucleotide sequence ID" value="NZ_WTYW01000001.1"/>
</dbReference>
<comment type="caution">
    <text evidence="1">The sequence shown here is derived from an EMBL/GenBank/DDBJ whole genome shotgun (WGS) entry which is preliminary data.</text>
</comment>
<keyword evidence="2" id="KW-1185">Reference proteome</keyword>
<accession>A0A844ZAH1</accession>
<dbReference type="EMBL" id="WTYW01000001">
    <property type="protein sequence ID" value="MXO85561.1"/>
    <property type="molecule type" value="Genomic_DNA"/>
</dbReference>
<protein>
    <submittedName>
        <fullName evidence="1">Uncharacterized protein</fullName>
    </submittedName>
</protein>
<sequence>MAEEPRSFTGKYLKPMVGKGGADVEKVSIAIQRFISFINCITLKSM</sequence>
<proteinExistence type="predicted"/>
<reference evidence="1 2" key="1">
    <citation type="submission" date="2019-12" db="EMBL/GenBank/DDBJ databases">
        <title>Genomic-based taxomic classification of the family Erythrobacteraceae.</title>
        <authorList>
            <person name="Xu L."/>
        </authorList>
    </citation>
    <scope>NUCLEOTIDE SEQUENCE [LARGE SCALE GENOMIC DNA]</scope>
    <source>
        <strain evidence="1 2">MCCC 1A09962</strain>
    </source>
</reference>
<dbReference type="AlphaFoldDB" id="A0A844ZAH1"/>
<dbReference type="Proteomes" id="UP000433104">
    <property type="component" value="Unassembled WGS sequence"/>
</dbReference>